<dbReference type="Proteomes" id="UP000254866">
    <property type="component" value="Unassembled WGS sequence"/>
</dbReference>
<proteinExistence type="predicted"/>
<evidence type="ECO:0000313" key="2">
    <source>
        <dbReference type="Proteomes" id="UP000254866"/>
    </source>
</evidence>
<protein>
    <submittedName>
        <fullName evidence="1">Uncharacterized protein</fullName>
    </submittedName>
</protein>
<keyword evidence="2" id="KW-1185">Reference proteome</keyword>
<reference evidence="1 2" key="1">
    <citation type="journal article" date="2018" name="IMA Fungus">
        <title>IMA Genome-F 9: Draft genome sequence of Annulohypoxylon stygium, Aspergillus mulundensis, Berkeleyomyces basicola (syn. Thielaviopsis basicola), Ceratocystis smalleyi, two Cercospora beticola strains, Coleophoma cylindrospora, Fusarium fracticaudum, Phialophora cf. hyalina, and Morchella septimelata.</title>
        <authorList>
            <person name="Wingfield B.D."/>
            <person name="Bills G.F."/>
            <person name="Dong Y."/>
            <person name="Huang W."/>
            <person name="Nel W.J."/>
            <person name="Swalarsk-Parry B.S."/>
            <person name="Vaghefi N."/>
            <person name="Wilken P.M."/>
            <person name="An Z."/>
            <person name="de Beer Z.W."/>
            <person name="De Vos L."/>
            <person name="Chen L."/>
            <person name="Duong T.A."/>
            <person name="Gao Y."/>
            <person name="Hammerbacher A."/>
            <person name="Kikkert J.R."/>
            <person name="Li Y."/>
            <person name="Li H."/>
            <person name="Li K."/>
            <person name="Li Q."/>
            <person name="Liu X."/>
            <person name="Ma X."/>
            <person name="Naidoo K."/>
            <person name="Pethybridge S.J."/>
            <person name="Sun J."/>
            <person name="Steenkamp E.T."/>
            <person name="van der Nest M.A."/>
            <person name="van Wyk S."/>
            <person name="Wingfield M.J."/>
            <person name="Xiong C."/>
            <person name="Yue Q."/>
            <person name="Zhang X."/>
        </authorList>
    </citation>
    <scope>NUCLEOTIDE SEQUENCE [LARGE SCALE GENOMIC DNA]</scope>
    <source>
        <strain evidence="1 2">BP 5553</strain>
    </source>
</reference>
<sequence>MENIPAEVVALILEIVPDIRSLWALVRASPHVHRIFRDEYREHILHIIIAREIGPILMGEALAALRSSRFTSTQKVNGEDVEVPIRGLPKTEALEWTESYQDVINVANVSPPPEDMLLLWELHKDVKVMADLFVQETLPIFLQMMKGIGEPETELAICTLEDYSTIEKQRLFRAIYRFVIFGNLFAPSSTDVCDDEDLCEYFLCRFTIWQVEEISCINDFIRNKILLKWQEMEDNEFKRLAADPELWAADPRPNPPTSRWRADFFSKESKSRHFKDMQANFATLSIKDLVAVFEAKDVLLEELVKTRTSAYQGARSPFLDAALDVDPGAIPIVIGGVEYEFRGEVECPVEDMLAFEGDDLASANRSWFWANKSSLGDMYVSPSSPKWESDRAFEGFRRFGYVFLDYSRVENWRRGE</sequence>
<organism evidence="1 2">
    <name type="scientific">Venustampulla echinocandica</name>
    <dbReference type="NCBI Taxonomy" id="2656787"/>
    <lineage>
        <taxon>Eukaryota</taxon>
        <taxon>Fungi</taxon>
        <taxon>Dikarya</taxon>
        <taxon>Ascomycota</taxon>
        <taxon>Pezizomycotina</taxon>
        <taxon>Leotiomycetes</taxon>
        <taxon>Helotiales</taxon>
        <taxon>Pleuroascaceae</taxon>
        <taxon>Venustampulla</taxon>
    </lineage>
</organism>
<dbReference type="OrthoDB" id="5427059at2759"/>
<evidence type="ECO:0000313" key="1">
    <source>
        <dbReference type="EMBL" id="RDL41529.1"/>
    </source>
</evidence>
<dbReference type="EMBL" id="NPIC01000001">
    <property type="protein sequence ID" value="RDL41529.1"/>
    <property type="molecule type" value="Genomic_DNA"/>
</dbReference>
<name>A0A370U168_9HELO</name>
<comment type="caution">
    <text evidence="1">The sequence shown here is derived from an EMBL/GenBank/DDBJ whole genome shotgun (WGS) entry which is preliminary data.</text>
</comment>
<dbReference type="AlphaFoldDB" id="A0A370U168"/>
<accession>A0A370U168</accession>
<gene>
    <name evidence="1" type="ORF">BP5553_01508</name>
</gene>
<dbReference type="STRING" id="2656787.A0A370U168"/>
<dbReference type="GeneID" id="43594357"/>
<dbReference type="RefSeq" id="XP_031874185.1">
    <property type="nucleotide sequence ID" value="XM_032010131.1"/>
</dbReference>